<accession>A0A5D2GP57</accession>
<organism evidence="1 2">
    <name type="scientific">Gossypium darwinii</name>
    <name type="common">Darwin's cotton</name>
    <name type="synonym">Gossypium barbadense var. darwinii</name>
    <dbReference type="NCBI Taxonomy" id="34276"/>
    <lineage>
        <taxon>Eukaryota</taxon>
        <taxon>Viridiplantae</taxon>
        <taxon>Streptophyta</taxon>
        <taxon>Embryophyta</taxon>
        <taxon>Tracheophyta</taxon>
        <taxon>Spermatophyta</taxon>
        <taxon>Magnoliopsida</taxon>
        <taxon>eudicotyledons</taxon>
        <taxon>Gunneridae</taxon>
        <taxon>Pentapetalae</taxon>
        <taxon>rosids</taxon>
        <taxon>malvids</taxon>
        <taxon>Malvales</taxon>
        <taxon>Malvaceae</taxon>
        <taxon>Malvoideae</taxon>
        <taxon>Gossypium</taxon>
    </lineage>
</organism>
<proteinExistence type="predicted"/>
<dbReference type="AlphaFoldDB" id="A0A5D2GP57"/>
<dbReference type="Proteomes" id="UP000323506">
    <property type="component" value="Chromosome A05"/>
</dbReference>
<dbReference type="EMBL" id="CM017692">
    <property type="protein sequence ID" value="TYH19722.1"/>
    <property type="molecule type" value="Genomic_DNA"/>
</dbReference>
<gene>
    <name evidence="1" type="ORF">ES288_A05G374700v1</name>
</gene>
<evidence type="ECO:0000313" key="1">
    <source>
        <dbReference type="EMBL" id="TYH19722.1"/>
    </source>
</evidence>
<name>A0A5D2GP57_GOSDA</name>
<reference evidence="1 2" key="1">
    <citation type="submission" date="2019-06" db="EMBL/GenBank/DDBJ databases">
        <title>WGS assembly of Gossypium darwinii.</title>
        <authorList>
            <person name="Chen Z.J."/>
            <person name="Sreedasyam A."/>
            <person name="Ando A."/>
            <person name="Song Q."/>
            <person name="De L."/>
            <person name="Hulse-Kemp A."/>
            <person name="Ding M."/>
            <person name="Ye W."/>
            <person name="Kirkbride R."/>
            <person name="Jenkins J."/>
            <person name="Plott C."/>
            <person name="Lovell J."/>
            <person name="Lin Y.-M."/>
            <person name="Vaughn R."/>
            <person name="Liu B."/>
            <person name="Li W."/>
            <person name="Simpson S."/>
            <person name="Scheffler B."/>
            <person name="Saski C."/>
            <person name="Grover C."/>
            <person name="Hu G."/>
            <person name="Conover J."/>
            <person name="Carlson J."/>
            <person name="Shu S."/>
            <person name="Boston L."/>
            <person name="Williams M."/>
            <person name="Peterson D."/>
            <person name="Mcgee K."/>
            <person name="Jones D."/>
            <person name="Wendel J."/>
            <person name="Stelly D."/>
            <person name="Grimwood J."/>
            <person name="Schmutz J."/>
        </authorList>
    </citation>
    <scope>NUCLEOTIDE SEQUENCE [LARGE SCALE GENOMIC DNA]</scope>
    <source>
        <strain evidence="1">1808015.09</strain>
    </source>
</reference>
<evidence type="ECO:0000313" key="2">
    <source>
        <dbReference type="Proteomes" id="UP000323506"/>
    </source>
</evidence>
<keyword evidence="2" id="KW-1185">Reference proteome</keyword>
<sequence>MLGFHLAYSRRTTIIFGGRWCTNSNPILPTEEPRLRPKKIGSTVRKRRLYGGVCGSPRGGPATQVT</sequence>
<protein>
    <submittedName>
        <fullName evidence="1">Uncharacterized protein</fullName>
    </submittedName>
</protein>